<organism evidence="1 2">
    <name type="scientific">Candidatus Magnetoglobus multicellularis str. Araruama</name>
    <dbReference type="NCBI Taxonomy" id="890399"/>
    <lineage>
        <taxon>Bacteria</taxon>
        <taxon>Pseudomonadati</taxon>
        <taxon>Thermodesulfobacteriota</taxon>
        <taxon>Desulfobacteria</taxon>
        <taxon>Desulfobacterales</taxon>
        <taxon>Desulfobacteraceae</taxon>
        <taxon>Candidatus Magnetoglobus</taxon>
    </lineage>
</organism>
<protein>
    <recommendedName>
        <fullName evidence="3">Response regulatory domain-containing protein</fullName>
    </recommendedName>
</protein>
<comment type="caution">
    <text evidence="1">The sequence shown here is derived from an EMBL/GenBank/DDBJ whole genome shotgun (WGS) entry which is preliminary data.</text>
</comment>
<feature type="non-terminal residue" evidence="1">
    <location>
        <position position="167"/>
    </location>
</feature>
<dbReference type="Proteomes" id="UP000189670">
    <property type="component" value="Unassembled WGS sequence"/>
</dbReference>
<gene>
    <name evidence="1" type="ORF">OMM_11250</name>
</gene>
<evidence type="ECO:0000313" key="1">
    <source>
        <dbReference type="EMBL" id="ETR67760.1"/>
    </source>
</evidence>
<name>A0A1V1NYV5_9BACT</name>
<dbReference type="InterPro" id="IPR011006">
    <property type="entry name" value="CheY-like_superfamily"/>
</dbReference>
<evidence type="ECO:0000313" key="2">
    <source>
        <dbReference type="Proteomes" id="UP000189670"/>
    </source>
</evidence>
<dbReference type="EMBL" id="ATBP01001228">
    <property type="protein sequence ID" value="ETR67760.1"/>
    <property type="molecule type" value="Genomic_DNA"/>
</dbReference>
<dbReference type="SUPFAM" id="SSF52172">
    <property type="entry name" value="CheY-like"/>
    <property type="match status" value="1"/>
</dbReference>
<dbReference type="AlphaFoldDB" id="A0A1V1NYV5"/>
<dbReference type="Gene3D" id="3.40.50.2300">
    <property type="match status" value="1"/>
</dbReference>
<sequence length="167" mass="19309">MIVEDQPHKFDALRDYVLSILSDSHITHSWDMETSCRLLLNTTISFDMVIMDMTLPVDPCFDANLESLAGLAILKIMAHNKSHIPTPTILVTQYTNWQAETSSNTRIYLDHLDKFCFHHYGSFYKGSIRFSHTERSWQKKLADIIFSMTDNASHYEKKGDLSKPLYC</sequence>
<reference evidence="2" key="1">
    <citation type="submission" date="2012-11" db="EMBL/GenBank/DDBJ databases">
        <authorList>
            <person name="Lucero-Rivera Y.E."/>
            <person name="Tovar-Ramirez D."/>
        </authorList>
    </citation>
    <scope>NUCLEOTIDE SEQUENCE [LARGE SCALE GENOMIC DNA]</scope>
    <source>
        <strain evidence="2">Araruama</strain>
    </source>
</reference>
<evidence type="ECO:0008006" key="3">
    <source>
        <dbReference type="Google" id="ProtNLM"/>
    </source>
</evidence>
<accession>A0A1V1NYV5</accession>
<proteinExistence type="predicted"/>